<reference evidence="3 4" key="1">
    <citation type="submission" date="2018-05" db="EMBL/GenBank/DDBJ databases">
        <title>Acuticoccus sediminis sp. nov., isolated from deep-sea sediment of Indian Ocean.</title>
        <authorList>
            <person name="Liu X."/>
            <person name="Lai Q."/>
            <person name="Du Y."/>
            <person name="Sun F."/>
            <person name="Zhang X."/>
            <person name="Wang S."/>
            <person name="Shao Z."/>
        </authorList>
    </citation>
    <scope>NUCLEOTIDE SEQUENCE [LARGE SCALE GENOMIC DNA]</scope>
    <source>
        <strain evidence="3 4">PTG4-2</strain>
    </source>
</reference>
<evidence type="ECO:0000313" key="4">
    <source>
        <dbReference type="Proteomes" id="UP000249590"/>
    </source>
</evidence>
<organism evidence="3 4">
    <name type="scientific">Acuticoccus sediminis</name>
    <dbReference type="NCBI Taxonomy" id="2184697"/>
    <lineage>
        <taxon>Bacteria</taxon>
        <taxon>Pseudomonadati</taxon>
        <taxon>Pseudomonadota</taxon>
        <taxon>Alphaproteobacteria</taxon>
        <taxon>Hyphomicrobiales</taxon>
        <taxon>Amorphaceae</taxon>
        <taxon>Acuticoccus</taxon>
    </lineage>
</organism>
<dbReference type="OrthoDB" id="9802857at2"/>
<protein>
    <submittedName>
        <fullName evidence="3">Peptidase</fullName>
    </submittedName>
</protein>
<feature type="region of interest" description="Disordered" evidence="1">
    <location>
        <begin position="201"/>
        <end position="220"/>
    </location>
</feature>
<dbReference type="InterPro" id="IPR052567">
    <property type="entry name" value="OP_Dioxygenase"/>
</dbReference>
<dbReference type="InterPro" id="IPR006674">
    <property type="entry name" value="HD_domain"/>
</dbReference>
<sequence>MDTVKFKQMAEGDREDYLFLEEHERAAASGVATRLFEGLKALDSAESGYRVSRLEHSIQSATRAYRDGADDDWIVATLLHDMGDVYAPYNHDEFAASVIRPYVREQCTWVVAHHGLFQRYYYAHHFGGDRNARKRHEGHPFYDDAVLFCERWDQASFDPEYESLPLDTFWPITEAVFAREPYHPRVIASGTRVPLVDPVNAARRRSRDADAEAAKAKGKR</sequence>
<dbReference type="PANTHER" id="PTHR40202">
    <property type="match status" value="1"/>
</dbReference>
<evidence type="ECO:0000256" key="1">
    <source>
        <dbReference type="SAM" id="MobiDB-lite"/>
    </source>
</evidence>
<feature type="domain" description="HD" evidence="2">
    <location>
        <begin position="53"/>
        <end position="120"/>
    </location>
</feature>
<name>A0A8B2NLM0_9HYPH</name>
<dbReference type="Pfam" id="PF01966">
    <property type="entry name" value="HD"/>
    <property type="match status" value="1"/>
</dbReference>
<gene>
    <name evidence="3" type="ORF">DLJ53_24020</name>
</gene>
<dbReference type="EMBL" id="QHHQ01000006">
    <property type="protein sequence ID" value="RAH98714.1"/>
    <property type="molecule type" value="Genomic_DNA"/>
</dbReference>
<dbReference type="Proteomes" id="UP000249590">
    <property type="component" value="Unassembled WGS sequence"/>
</dbReference>
<dbReference type="AlphaFoldDB" id="A0A8B2NLM0"/>
<dbReference type="RefSeq" id="WP_111350005.1">
    <property type="nucleotide sequence ID" value="NZ_JAIWKD010000010.1"/>
</dbReference>
<feature type="compositionally biased region" description="Basic and acidic residues" evidence="1">
    <location>
        <begin position="207"/>
        <end position="220"/>
    </location>
</feature>
<comment type="caution">
    <text evidence="3">The sequence shown here is derived from an EMBL/GenBank/DDBJ whole genome shotgun (WGS) entry which is preliminary data.</text>
</comment>
<proteinExistence type="predicted"/>
<dbReference type="SUPFAM" id="SSF109604">
    <property type="entry name" value="HD-domain/PDEase-like"/>
    <property type="match status" value="1"/>
</dbReference>
<accession>A0A8B2NLM0</accession>
<keyword evidence="4" id="KW-1185">Reference proteome</keyword>
<dbReference type="Gene3D" id="1.10.3210.10">
    <property type="entry name" value="Hypothetical protein af1432"/>
    <property type="match status" value="1"/>
</dbReference>
<evidence type="ECO:0000313" key="3">
    <source>
        <dbReference type="EMBL" id="RAH98714.1"/>
    </source>
</evidence>
<evidence type="ECO:0000259" key="2">
    <source>
        <dbReference type="Pfam" id="PF01966"/>
    </source>
</evidence>
<dbReference type="PANTHER" id="PTHR40202:SF1">
    <property type="entry name" value="HD DOMAIN-CONTAINING PROTEIN"/>
    <property type="match status" value="1"/>
</dbReference>